<dbReference type="NCBIfam" id="TIGR00069">
    <property type="entry name" value="hisD"/>
    <property type="match status" value="1"/>
</dbReference>
<comment type="similarity">
    <text evidence="5">Belongs to the histidinol dehydrogenase family.</text>
</comment>
<name>A0A519BM06_9DELT</name>
<comment type="caution">
    <text evidence="6">The sequence shown here is derived from an EMBL/GenBank/DDBJ whole genome shotgun (WGS) entry which is preliminary data.</text>
</comment>
<dbReference type="PANTHER" id="PTHR21256">
    <property type="entry name" value="HISTIDINOL DEHYDROGENASE HDH"/>
    <property type="match status" value="1"/>
</dbReference>
<dbReference type="SUPFAM" id="SSF53720">
    <property type="entry name" value="ALDH-like"/>
    <property type="match status" value="1"/>
</dbReference>
<dbReference type="Gene3D" id="3.40.50.1980">
    <property type="entry name" value="Nitrogenase molybdenum iron protein domain"/>
    <property type="match status" value="2"/>
</dbReference>
<dbReference type="GO" id="GO:0005829">
    <property type="term" value="C:cytosol"/>
    <property type="evidence" value="ECO:0007669"/>
    <property type="project" value="TreeGrafter"/>
</dbReference>
<protein>
    <submittedName>
        <fullName evidence="6">Histidinol dehydrogenase</fullName>
        <ecNumber evidence="6">1.1.1.23</ecNumber>
    </submittedName>
</protein>
<evidence type="ECO:0000256" key="3">
    <source>
        <dbReference type="ARBA" id="ARBA00022833"/>
    </source>
</evidence>
<gene>
    <name evidence="6" type="primary">hisD</name>
    <name evidence="6" type="ORF">EVG15_06835</name>
</gene>
<dbReference type="InterPro" id="IPR012131">
    <property type="entry name" value="Hstdl_DH"/>
</dbReference>
<dbReference type="Gene3D" id="1.20.5.1300">
    <property type="match status" value="1"/>
</dbReference>
<evidence type="ECO:0000256" key="4">
    <source>
        <dbReference type="ARBA" id="ARBA00023002"/>
    </source>
</evidence>
<comment type="cofactor">
    <cofactor evidence="1">
        <name>Zn(2+)</name>
        <dbReference type="ChEBI" id="CHEBI:29105"/>
    </cofactor>
</comment>
<evidence type="ECO:0000313" key="7">
    <source>
        <dbReference type="Proteomes" id="UP000319296"/>
    </source>
</evidence>
<dbReference type="GO" id="GO:0000105">
    <property type="term" value="P:L-histidine biosynthetic process"/>
    <property type="evidence" value="ECO:0007669"/>
    <property type="project" value="TreeGrafter"/>
</dbReference>
<dbReference type="FunFam" id="3.40.50.1980:FF:000001">
    <property type="entry name" value="Histidinol dehydrogenase"/>
    <property type="match status" value="1"/>
</dbReference>
<keyword evidence="3" id="KW-0862">Zinc</keyword>
<dbReference type="EC" id="1.1.1.23" evidence="6"/>
<evidence type="ECO:0000256" key="2">
    <source>
        <dbReference type="ARBA" id="ARBA00022723"/>
    </source>
</evidence>
<dbReference type="AlphaFoldDB" id="A0A519BM06"/>
<sequence length="484" mass="54025">MTLYYKKYKMKFFDAKQDNFKSFIFERRKLQLNFSADIQHDLEIIRNKIIEEKDNALSFYTERFDKVCINPDEFEIKEKDKKSALDFLSNDERKILEKTIKRVFDYHSKQKIKTWFSFDNCESAEENFIGSINNNFAENSKFNCDNNNVNNNVNNSGNIITPGIITGQLISPLQRVGIYVPGGKASYPSSVIMNAIPAKAAGVKELIMVTPPSDKLNNYVIASAVLCGVDKIYRIGGPQAIFALAYGTETIPAVDKIVGPGNIYVATAKKMVYGDVDIDMIAGPSEIAVICDEFANPDKAAIDLISQAEHDEMAVSTLITNSFDLIENVKKSLEKLIIKEERKNIIEKSLDSNGSLVLTCSVDESINIANALSPEHLELYIRNPFEKLFLIKNAGAVFLGENTPEAIGDYIAGPSHVLPTGGTARFFSPLDTVSFLKRTSVIFSTEDFLNKNAKDIKFFSDIEGLGAHGNSVLMRLTQTDKEIY</sequence>
<proteinExistence type="inferred from homology"/>
<organism evidence="6 7">
    <name type="scientific">Candidatus Acididesulfobacter diazotrophicus</name>
    <dbReference type="NCBI Taxonomy" id="2597226"/>
    <lineage>
        <taxon>Bacteria</taxon>
        <taxon>Deltaproteobacteria</taxon>
        <taxon>Candidatus Acidulodesulfobacterales</taxon>
        <taxon>Candidatus Acididesulfobacter</taxon>
    </lineage>
</organism>
<dbReference type="GO" id="GO:0051287">
    <property type="term" value="F:NAD binding"/>
    <property type="evidence" value="ECO:0007669"/>
    <property type="project" value="InterPro"/>
</dbReference>
<dbReference type="CDD" id="cd06572">
    <property type="entry name" value="Histidinol_dh"/>
    <property type="match status" value="1"/>
</dbReference>
<dbReference type="InterPro" id="IPR016161">
    <property type="entry name" value="Ald_DH/histidinol_DH"/>
</dbReference>
<dbReference type="Proteomes" id="UP000319296">
    <property type="component" value="Unassembled WGS sequence"/>
</dbReference>
<dbReference type="PRINTS" id="PR00083">
    <property type="entry name" value="HOLDHDRGNASE"/>
</dbReference>
<dbReference type="GO" id="GO:0046872">
    <property type="term" value="F:metal ion binding"/>
    <property type="evidence" value="ECO:0007669"/>
    <property type="project" value="UniProtKB-KW"/>
</dbReference>
<evidence type="ECO:0000313" key="6">
    <source>
        <dbReference type="EMBL" id="RZD18312.1"/>
    </source>
</evidence>
<accession>A0A519BM06</accession>
<evidence type="ECO:0000256" key="5">
    <source>
        <dbReference type="RuleBase" id="RU004175"/>
    </source>
</evidence>
<dbReference type="GO" id="GO:0004399">
    <property type="term" value="F:histidinol dehydrogenase activity"/>
    <property type="evidence" value="ECO:0007669"/>
    <property type="project" value="UniProtKB-EC"/>
</dbReference>
<dbReference type="PANTHER" id="PTHR21256:SF2">
    <property type="entry name" value="HISTIDINE BIOSYNTHESIS TRIFUNCTIONAL PROTEIN"/>
    <property type="match status" value="1"/>
</dbReference>
<dbReference type="Pfam" id="PF00815">
    <property type="entry name" value="Histidinol_dh"/>
    <property type="match status" value="2"/>
</dbReference>
<evidence type="ECO:0000256" key="1">
    <source>
        <dbReference type="ARBA" id="ARBA00001947"/>
    </source>
</evidence>
<keyword evidence="4 6" id="KW-0560">Oxidoreductase</keyword>
<reference evidence="6 7" key="1">
    <citation type="journal article" date="2019" name="ISME J.">
        <title>Insights into ecological role of a new deltaproteobacterial order Candidatus Acidulodesulfobacterales by metagenomics and metatranscriptomics.</title>
        <authorList>
            <person name="Tan S."/>
            <person name="Liu J."/>
            <person name="Fang Y."/>
            <person name="Hedlund B.P."/>
            <person name="Lian Z.H."/>
            <person name="Huang L.Y."/>
            <person name="Li J.T."/>
            <person name="Huang L.N."/>
            <person name="Li W.J."/>
            <person name="Jiang H.C."/>
            <person name="Dong H.L."/>
            <person name="Shu W.S."/>
        </authorList>
    </citation>
    <scope>NUCLEOTIDE SEQUENCE [LARGE SCALE GENOMIC DNA]</scope>
    <source>
        <strain evidence="6">AP1</strain>
    </source>
</reference>
<keyword evidence="2" id="KW-0479">Metal-binding</keyword>
<dbReference type="EMBL" id="SGBB01000011">
    <property type="protein sequence ID" value="RZD18312.1"/>
    <property type="molecule type" value="Genomic_DNA"/>
</dbReference>